<reference evidence="2" key="1">
    <citation type="submission" date="2021-02" db="EMBL/GenBank/DDBJ databases">
        <authorList>
            <person name="Nieuwenhuis M."/>
            <person name="Van De Peppel L.J.J."/>
        </authorList>
    </citation>
    <scope>NUCLEOTIDE SEQUENCE</scope>
    <source>
        <strain evidence="2">D49</strain>
    </source>
</reference>
<proteinExistence type="predicted"/>
<evidence type="ECO:0000313" key="2">
    <source>
        <dbReference type="EMBL" id="KAG5650013.1"/>
    </source>
</evidence>
<gene>
    <name evidence="2" type="ORF">H0H81_001078</name>
</gene>
<evidence type="ECO:0000259" key="1">
    <source>
        <dbReference type="Pfam" id="PF08156"/>
    </source>
</evidence>
<dbReference type="InterPro" id="IPR012974">
    <property type="entry name" value="NOP58/56_N"/>
</dbReference>
<organism evidence="2 3">
    <name type="scientific">Sphagnurus paluster</name>
    <dbReference type="NCBI Taxonomy" id="117069"/>
    <lineage>
        <taxon>Eukaryota</taxon>
        <taxon>Fungi</taxon>
        <taxon>Dikarya</taxon>
        <taxon>Basidiomycota</taxon>
        <taxon>Agaricomycotina</taxon>
        <taxon>Agaricomycetes</taxon>
        <taxon>Agaricomycetidae</taxon>
        <taxon>Agaricales</taxon>
        <taxon>Tricholomatineae</taxon>
        <taxon>Lyophyllaceae</taxon>
        <taxon>Sphagnurus</taxon>
    </lineage>
</organism>
<dbReference type="GO" id="GO:0031428">
    <property type="term" value="C:box C/D methylation guide snoRNP complex"/>
    <property type="evidence" value="ECO:0007669"/>
    <property type="project" value="InterPro"/>
</dbReference>
<sequence>MLVLYETAMGYCLFKVSDEAKIESGDLWKEFQTPEQASKLLKLKALHRFTSTATAVEDITALQNGKLGKGLKQFLTDEVIGKGKGKESLLVIDPHLSRSISKKLSISVSATEAQSELWHGIRSQLSALLQGLDPKDLATMSLGLSHSLSR</sequence>
<name>A0A9P7GK52_9AGAR</name>
<protein>
    <recommendedName>
        <fullName evidence="1">Nucleolar protein 58/56 N-terminal domain-containing protein</fullName>
    </recommendedName>
</protein>
<dbReference type="Pfam" id="PF08156">
    <property type="entry name" value="NOP5NT"/>
    <property type="match status" value="1"/>
</dbReference>
<dbReference type="PANTHER" id="PTHR10894:SF1">
    <property type="entry name" value="NUCLEOLAR PROTEIN 58"/>
    <property type="match status" value="1"/>
</dbReference>
<dbReference type="InterPro" id="IPR045056">
    <property type="entry name" value="Nop56/Nop58"/>
</dbReference>
<dbReference type="GO" id="GO:0032040">
    <property type="term" value="C:small-subunit processome"/>
    <property type="evidence" value="ECO:0007669"/>
    <property type="project" value="InterPro"/>
</dbReference>
<feature type="domain" description="Nucleolar protein 58/56 N-terminal" evidence="1">
    <location>
        <begin position="2"/>
        <end position="65"/>
    </location>
</feature>
<evidence type="ECO:0000313" key="3">
    <source>
        <dbReference type="Proteomes" id="UP000717328"/>
    </source>
</evidence>
<comment type="caution">
    <text evidence="2">The sequence shown here is derived from an EMBL/GenBank/DDBJ whole genome shotgun (WGS) entry which is preliminary data.</text>
</comment>
<keyword evidence="3" id="KW-1185">Reference proteome</keyword>
<dbReference type="AlphaFoldDB" id="A0A9P7GK52"/>
<dbReference type="GO" id="GO:0030515">
    <property type="term" value="F:snoRNA binding"/>
    <property type="evidence" value="ECO:0007669"/>
    <property type="project" value="InterPro"/>
</dbReference>
<dbReference type="Proteomes" id="UP000717328">
    <property type="component" value="Unassembled WGS sequence"/>
</dbReference>
<reference evidence="2" key="2">
    <citation type="submission" date="2021-10" db="EMBL/GenBank/DDBJ databases">
        <title>Phylogenomics reveals ancestral predisposition of the termite-cultivated fungus Termitomyces towards a domesticated lifestyle.</title>
        <authorList>
            <person name="Auxier B."/>
            <person name="Grum-Grzhimaylo A."/>
            <person name="Cardenas M.E."/>
            <person name="Lodge J.D."/>
            <person name="Laessoe T."/>
            <person name="Pedersen O."/>
            <person name="Smith M.E."/>
            <person name="Kuyper T.W."/>
            <person name="Franco-Molano E.A."/>
            <person name="Baroni T.J."/>
            <person name="Aanen D.K."/>
        </authorList>
    </citation>
    <scope>NUCLEOTIDE SEQUENCE</scope>
    <source>
        <strain evidence="2">D49</strain>
    </source>
</reference>
<dbReference type="OrthoDB" id="6780543at2759"/>
<dbReference type="PANTHER" id="PTHR10894">
    <property type="entry name" value="NUCLEOLAR PROTEIN 5 NUCLEOLAR PROTEIN NOP5 NOP58"/>
    <property type="match status" value="1"/>
</dbReference>
<dbReference type="EMBL" id="JABCKI010000590">
    <property type="protein sequence ID" value="KAG5650013.1"/>
    <property type="molecule type" value="Genomic_DNA"/>
</dbReference>
<accession>A0A9P7GK52</accession>